<protein>
    <submittedName>
        <fullName evidence="2">Uncharacterized protein</fullName>
    </submittedName>
</protein>
<gene>
    <name evidence="2" type="ORF">SDRG_10004</name>
</gene>
<dbReference type="OrthoDB" id="10393077at2759"/>
<evidence type="ECO:0000313" key="3">
    <source>
        <dbReference type="Proteomes" id="UP000030762"/>
    </source>
</evidence>
<feature type="transmembrane region" description="Helical" evidence="1">
    <location>
        <begin position="187"/>
        <end position="206"/>
    </location>
</feature>
<dbReference type="OMA" id="YSTTYRY"/>
<dbReference type="RefSeq" id="XP_008614196.1">
    <property type="nucleotide sequence ID" value="XM_008615974.1"/>
</dbReference>
<proteinExistence type="predicted"/>
<keyword evidence="1" id="KW-0812">Transmembrane</keyword>
<feature type="transmembrane region" description="Helical" evidence="1">
    <location>
        <begin position="132"/>
        <end position="152"/>
    </location>
</feature>
<organism evidence="2 3">
    <name type="scientific">Saprolegnia diclina (strain VS20)</name>
    <dbReference type="NCBI Taxonomy" id="1156394"/>
    <lineage>
        <taxon>Eukaryota</taxon>
        <taxon>Sar</taxon>
        <taxon>Stramenopiles</taxon>
        <taxon>Oomycota</taxon>
        <taxon>Saprolegniomycetes</taxon>
        <taxon>Saprolegniales</taxon>
        <taxon>Saprolegniaceae</taxon>
        <taxon>Saprolegnia</taxon>
    </lineage>
</organism>
<dbReference type="VEuPathDB" id="FungiDB:SDRG_10004"/>
<feature type="transmembrane region" description="Helical" evidence="1">
    <location>
        <begin position="7"/>
        <end position="26"/>
    </location>
</feature>
<accession>T0QF83</accession>
<dbReference type="Proteomes" id="UP000030762">
    <property type="component" value="Unassembled WGS sequence"/>
</dbReference>
<dbReference type="InParanoid" id="T0QF83"/>
<reference evidence="2 3" key="1">
    <citation type="submission" date="2012-04" db="EMBL/GenBank/DDBJ databases">
        <title>The Genome Sequence of Saprolegnia declina VS20.</title>
        <authorList>
            <consortium name="The Broad Institute Genome Sequencing Platform"/>
            <person name="Russ C."/>
            <person name="Nusbaum C."/>
            <person name="Tyler B."/>
            <person name="van West P."/>
            <person name="Dieguez-Uribeondo J."/>
            <person name="de Bruijn I."/>
            <person name="Tripathy S."/>
            <person name="Jiang R."/>
            <person name="Young S.K."/>
            <person name="Zeng Q."/>
            <person name="Gargeya S."/>
            <person name="Fitzgerald M."/>
            <person name="Haas B."/>
            <person name="Abouelleil A."/>
            <person name="Alvarado L."/>
            <person name="Arachchi H.M."/>
            <person name="Berlin A."/>
            <person name="Chapman S.B."/>
            <person name="Goldberg J."/>
            <person name="Griggs A."/>
            <person name="Gujja S."/>
            <person name="Hansen M."/>
            <person name="Howarth C."/>
            <person name="Imamovic A."/>
            <person name="Larimer J."/>
            <person name="McCowen C."/>
            <person name="Montmayeur A."/>
            <person name="Murphy C."/>
            <person name="Neiman D."/>
            <person name="Pearson M."/>
            <person name="Priest M."/>
            <person name="Roberts A."/>
            <person name="Saif S."/>
            <person name="Shea T."/>
            <person name="Sisk P."/>
            <person name="Sykes S."/>
            <person name="Wortman J."/>
            <person name="Nusbaum C."/>
            <person name="Birren B."/>
        </authorList>
    </citation>
    <scope>NUCLEOTIDE SEQUENCE [LARGE SCALE GENOMIC DNA]</scope>
    <source>
        <strain evidence="2 3">VS20</strain>
    </source>
</reference>
<keyword evidence="1" id="KW-1133">Transmembrane helix</keyword>
<dbReference type="AlphaFoldDB" id="T0QF83"/>
<feature type="transmembrane region" description="Helical" evidence="1">
    <location>
        <begin position="32"/>
        <end position="51"/>
    </location>
</feature>
<feature type="transmembrane region" description="Helical" evidence="1">
    <location>
        <begin position="94"/>
        <end position="120"/>
    </location>
</feature>
<evidence type="ECO:0000313" key="2">
    <source>
        <dbReference type="EMBL" id="EQC32255.1"/>
    </source>
</evidence>
<dbReference type="EMBL" id="JH767164">
    <property type="protein sequence ID" value="EQC32255.1"/>
    <property type="molecule type" value="Genomic_DNA"/>
</dbReference>
<feature type="transmembrane region" description="Helical" evidence="1">
    <location>
        <begin position="63"/>
        <end position="82"/>
    </location>
</feature>
<sequence>MFDNGGGFDLVLVTIALFLALPMVFYGAGIPTYSALVSCFFYAFSFAWMFGRVVSSEITTGGAVAFTVFASVALVTPCLAPSSRGFFIVGFPAFALTAAFSSSASPFLVLLAATAVSGALGGWGGRHQRAQLLSTALSGALMITLAISVYVIGKGEDSSYSTTYRYTNSDGYTYTTTTKNKNRDSGLSPDLVVGLFFGTFLVGLLIQAQCTKPSPEAAATANGAPYQAA</sequence>
<name>T0QF83_SAPDV</name>
<evidence type="ECO:0000256" key="1">
    <source>
        <dbReference type="SAM" id="Phobius"/>
    </source>
</evidence>
<dbReference type="GeneID" id="19950731"/>
<keyword evidence="3" id="KW-1185">Reference proteome</keyword>
<keyword evidence="1" id="KW-0472">Membrane</keyword>